<keyword evidence="3" id="KW-1185">Reference proteome</keyword>
<dbReference type="GO" id="GO:0003677">
    <property type="term" value="F:DNA binding"/>
    <property type="evidence" value="ECO:0007669"/>
    <property type="project" value="InterPro"/>
</dbReference>
<dbReference type="InterPro" id="IPR027351">
    <property type="entry name" value="(+)RNA_virus_helicase_core_dom"/>
</dbReference>
<dbReference type="GO" id="GO:0003678">
    <property type="term" value="F:DNA helicase activity"/>
    <property type="evidence" value="ECO:0007669"/>
    <property type="project" value="InterPro"/>
</dbReference>
<dbReference type="InterPro" id="IPR000212">
    <property type="entry name" value="DNA_helicase_UvrD/REP"/>
</dbReference>
<feature type="domain" description="(+)RNA virus helicase C-terminal" evidence="1">
    <location>
        <begin position="149"/>
        <end position="344"/>
    </location>
</feature>
<dbReference type="Pfam" id="PF01443">
    <property type="entry name" value="Viral_helicase1"/>
    <property type="match status" value="1"/>
</dbReference>
<evidence type="ECO:0000259" key="1">
    <source>
        <dbReference type="Pfam" id="PF01443"/>
    </source>
</evidence>
<dbReference type="RefSeq" id="WP_169415244.1">
    <property type="nucleotide sequence ID" value="NZ_JAAXKZ010000118.1"/>
</dbReference>
<gene>
    <name evidence="2" type="ORF">HF519_23910</name>
</gene>
<organism evidence="2 3">
    <name type="scientific">Pseudonocardia bannensis</name>
    <dbReference type="NCBI Taxonomy" id="630973"/>
    <lineage>
        <taxon>Bacteria</taxon>
        <taxon>Bacillati</taxon>
        <taxon>Actinomycetota</taxon>
        <taxon>Actinomycetes</taxon>
        <taxon>Pseudonocardiales</taxon>
        <taxon>Pseudonocardiaceae</taxon>
        <taxon>Pseudonocardia</taxon>
    </lineage>
</organism>
<evidence type="ECO:0000313" key="3">
    <source>
        <dbReference type="Proteomes" id="UP000586918"/>
    </source>
</evidence>
<dbReference type="AlphaFoldDB" id="A0A848DP62"/>
<dbReference type="GO" id="GO:0005524">
    <property type="term" value="F:ATP binding"/>
    <property type="evidence" value="ECO:0007669"/>
    <property type="project" value="InterPro"/>
</dbReference>
<name>A0A848DP62_9PSEU</name>
<dbReference type="SUPFAM" id="SSF52540">
    <property type="entry name" value="P-loop containing nucleoside triphosphate hydrolases"/>
    <property type="match status" value="1"/>
</dbReference>
<protein>
    <submittedName>
        <fullName evidence="2">AAA family ATPase</fullName>
    </submittedName>
</protein>
<dbReference type="Gene3D" id="3.40.50.300">
    <property type="entry name" value="P-loop containing nucleotide triphosphate hydrolases"/>
    <property type="match status" value="1"/>
</dbReference>
<dbReference type="PANTHER" id="PTHR11070">
    <property type="entry name" value="UVRD / RECB / PCRA DNA HELICASE FAMILY MEMBER"/>
    <property type="match status" value="1"/>
</dbReference>
<comment type="caution">
    <text evidence="2">The sequence shown here is derived from an EMBL/GenBank/DDBJ whole genome shotgun (WGS) entry which is preliminary data.</text>
</comment>
<dbReference type="InterPro" id="IPR027417">
    <property type="entry name" value="P-loop_NTPase"/>
</dbReference>
<sequence>MPSSNSNLAIIAAAGSRKTQYIVEQAVGDPTRRVLVTTYTNENLGQIRRRIAAAAGTGLVPGNITVMGWFSFLMNQCARPYQRTLLDQPNLIRSLNFKGERNKFIPRTKARQYFLDSEFNMYRDGVAHFACEVERLTGGLVTRRLGEMFESVYIDEVQDLVGWDLNFLDHLFDASLSVTIVGDPRQHTFSTNNSGKNKKYQGAGFLDWLTERKSKCDLEPRNESYRCNQAICDFADGLYPDLPATTSCSLDVTGHDGIFEVRRGDVQEYVERYKPMVLRNNKAVDTLGLAAINFGAAKGSTYDRVLIFPTKPMLKYLKTRNPVDAGSKDRLYVALTRARFSVAFVVP</sequence>
<dbReference type="Proteomes" id="UP000586918">
    <property type="component" value="Unassembled WGS sequence"/>
</dbReference>
<dbReference type="EMBL" id="JAAXKZ010000118">
    <property type="protein sequence ID" value="NMH94562.1"/>
    <property type="molecule type" value="Genomic_DNA"/>
</dbReference>
<reference evidence="2 3" key="1">
    <citation type="submission" date="2020-04" db="EMBL/GenBank/DDBJ databases">
        <authorList>
            <person name="Klaysubun C."/>
            <person name="Duangmal K."/>
            <person name="Lipun K."/>
        </authorList>
    </citation>
    <scope>NUCLEOTIDE SEQUENCE [LARGE SCALE GENOMIC DNA]</scope>
    <source>
        <strain evidence="2 3">DSM 45300</strain>
    </source>
</reference>
<accession>A0A848DP62</accession>
<proteinExistence type="predicted"/>
<evidence type="ECO:0000313" key="2">
    <source>
        <dbReference type="EMBL" id="NMH94562.1"/>
    </source>
</evidence>